<dbReference type="AlphaFoldDB" id="A0A917LYY0"/>
<dbReference type="RefSeq" id="WP_188888954.1">
    <property type="nucleotide sequence ID" value="NZ_BMHY01000003.1"/>
</dbReference>
<name>A0A917LYY0_9BACL</name>
<keyword evidence="2" id="KW-1185">Reference proteome</keyword>
<sequence>MTQPVAVMVEADIDYAFRSSKASLEIEGKTLPKGGDDLIVSSLRGEITQEEFLKRALQLARSV</sequence>
<evidence type="ECO:0000313" key="2">
    <source>
        <dbReference type="Proteomes" id="UP000600247"/>
    </source>
</evidence>
<comment type="caution">
    <text evidence="1">The sequence shown here is derived from an EMBL/GenBank/DDBJ whole genome shotgun (WGS) entry which is preliminary data.</text>
</comment>
<evidence type="ECO:0000313" key="1">
    <source>
        <dbReference type="EMBL" id="GGG66293.1"/>
    </source>
</evidence>
<dbReference type="EMBL" id="BMHY01000003">
    <property type="protein sequence ID" value="GGG66293.1"/>
    <property type="molecule type" value="Genomic_DNA"/>
</dbReference>
<proteinExistence type="predicted"/>
<protein>
    <submittedName>
        <fullName evidence="1">Uncharacterized protein</fullName>
    </submittedName>
</protein>
<gene>
    <name evidence="1" type="ORF">GCM10010918_20900</name>
</gene>
<dbReference type="Proteomes" id="UP000600247">
    <property type="component" value="Unassembled WGS sequence"/>
</dbReference>
<reference evidence="1 2" key="1">
    <citation type="journal article" date="2014" name="Int. J. Syst. Evol. Microbiol.">
        <title>Complete genome sequence of Corynebacterium casei LMG S-19264T (=DSM 44701T), isolated from a smear-ripened cheese.</title>
        <authorList>
            <consortium name="US DOE Joint Genome Institute (JGI-PGF)"/>
            <person name="Walter F."/>
            <person name="Albersmeier A."/>
            <person name="Kalinowski J."/>
            <person name="Ruckert C."/>
        </authorList>
    </citation>
    <scope>NUCLEOTIDE SEQUENCE [LARGE SCALE GENOMIC DNA]</scope>
    <source>
        <strain evidence="1 2">CGMCC 1.15286</strain>
    </source>
</reference>
<organism evidence="1 2">
    <name type="scientific">Paenibacillus radicis</name>
    <name type="common">ex Gao et al. 2016</name>
    <dbReference type="NCBI Taxonomy" id="1737354"/>
    <lineage>
        <taxon>Bacteria</taxon>
        <taxon>Bacillati</taxon>
        <taxon>Bacillota</taxon>
        <taxon>Bacilli</taxon>
        <taxon>Bacillales</taxon>
        <taxon>Paenibacillaceae</taxon>
        <taxon>Paenibacillus</taxon>
    </lineage>
</organism>
<accession>A0A917LYY0</accession>